<organism evidence="2 3">
    <name type="scientific">Pseudomonas fakonensis</name>
    <dbReference type="NCBI Taxonomy" id="2842355"/>
    <lineage>
        <taxon>Bacteria</taxon>
        <taxon>Pseudomonadati</taxon>
        <taxon>Pseudomonadota</taxon>
        <taxon>Gammaproteobacteria</taxon>
        <taxon>Pseudomonadales</taxon>
        <taxon>Pseudomonadaceae</taxon>
        <taxon>Pseudomonas</taxon>
    </lineage>
</organism>
<evidence type="ECO:0000313" key="2">
    <source>
        <dbReference type="EMBL" id="QXH54139.1"/>
    </source>
</evidence>
<dbReference type="Proteomes" id="UP001046350">
    <property type="component" value="Chromosome"/>
</dbReference>
<keyword evidence="1" id="KW-0472">Membrane</keyword>
<keyword evidence="3" id="KW-1185">Reference proteome</keyword>
<evidence type="ECO:0000313" key="3">
    <source>
        <dbReference type="Proteomes" id="UP001046350"/>
    </source>
</evidence>
<accession>A0ABX8NCN9</accession>
<reference evidence="2" key="1">
    <citation type="journal article" date="2021" name="Microorganisms">
        <title>The Ever-Expanding Pseudomonas Genus: Description of 43 New Species and Partition of the Pseudomonas putida Group.</title>
        <authorList>
            <person name="Girard L."/>
            <person name="Lood C."/>
            <person name="Hofte M."/>
            <person name="Vandamme P."/>
            <person name="Rokni-Zadeh H."/>
            <person name="van Noort V."/>
            <person name="Lavigne R."/>
            <person name="De Mot R."/>
        </authorList>
    </citation>
    <scope>NUCLEOTIDE SEQUENCE</scope>
    <source>
        <strain evidence="2">COW40</strain>
    </source>
</reference>
<sequence>MMNQPSLSPLSLIAIFAGVVEASALASLPFLNDSSQSIYTWFLVAFPFFLTMLFFLTLNFNSSSLFSPEKADLAPHQASFSTSEPAPATSWGQLPTANSGPIIVALSGPKSRATLEQHLRSALDPPHSTVRNWVLYDLDQRTCITLSVGPMQDNAHAPFNSS</sequence>
<dbReference type="EMBL" id="CP077076">
    <property type="protein sequence ID" value="QXH54139.1"/>
    <property type="molecule type" value="Genomic_DNA"/>
</dbReference>
<keyword evidence="1" id="KW-1133">Transmembrane helix</keyword>
<feature type="transmembrane region" description="Helical" evidence="1">
    <location>
        <begin position="38"/>
        <end position="60"/>
    </location>
</feature>
<keyword evidence="1" id="KW-0812">Transmembrane</keyword>
<gene>
    <name evidence="2" type="ORF">KSS94_05890</name>
</gene>
<proteinExistence type="predicted"/>
<protein>
    <submittedName>
        <fullName evidence="2">Uncharacterized protein</fullName>
    </submittedName>
</protein>
<evidence type="ECO:0000256" key="1">
    <source>
        <dbReference type="SAM" id="Phobius"/>
    </source>
</evidence>
<name>A0ABX8NCN9_9PSED</name>